<dbReference type="PANTHER" id="PTHR28244">
    <property type="entry name" value="RNA POLYMERASE I-SPECIFIC TRANSCRIPTION INITIATION FACTOR RRN11"/>
    <property type="match status" value="1"/>
</dbReference>
<dbReference type="AlphaFoldDB" id="A0AAQ3M1Q1"/>
<accession>A0AAQ3M1Q1</accession>
<dbReference type="Pfam" id="PF04090">
    <property type="entry name" value="Rrn11"/>
    <property type="match status" value="1"/>
</dbReference>
<organism evidence="2 3">
    <name type="scientific">Acrodontium crateriforme</name>
    <dbReference type="NCBI Taxonomy" id="150365"/>
    <lineage>
        <taxon>Eukaryota</taxon>
        <taxon>Fungi</taxon>
        <taxon>Dikarya</taxon>
        <taxon>Ascomycota</taxon>
        <taxon>Pezizomycotina</taxon>
        <taxon>Dothideomycetes</taxon>
        <taxon>Dothideomycetidae</taxon>
        <taxon>Mycosphaerellales</taxon>
        <taxon>Teratosphaeriaceae</taxon>
        <taxon>Acrodontium</taxon>
    </lineage>
</organism>
<dbReference type="GO" id="GO:0017025">
    <property type="term" value="F:TBP-class protein binding"/>
    <property type="evidence" value="ECO:0007669"/>
    <property type="project" value="TreeGrafter"/>
</dbReference>
<protein>
    <submittedName>
        <fullName evidence="2">Uncharacterized protein</fullName>
    </submittedName>
</protein>
<dbReference type="Proteomes" id="UP001303373">
    <property type="component" value="Chromosome 3"/>
</dbReference>
<evidence type="ECO:0000256" key="1">
    <source>
        <dbReference type="SAM" id="MobiDB-lite"/>
    </source>
</evidence>
<dbReference type="InterPro" id="IPR053029">
    <property type="entry name" value="RNA_pol_I-specific_init_factor"/>
</dbReference>
<proteinExistence type="predicted"/>
<dbReference type="GO" id="GO:0042790">
    <property type="term" value="P:nucleolar large rRNA transcription by RNA polymerase I"/>
    <property type="evidence" value="ECO:0007669"/>
    <property type="project" value="TreeGrafter"/>
</dbReference>
<name>A0AAQ3M1Q1_9PEZI</name>
<evidence type="ECO:0000313" key="2">
    <source>
        <dbReference type="EMBL" id="WPG99873.1"/>
    </source>
</evidence>
<gene>
    <name evidence="2" type="ORF">R9X50_00269300</name>
</gene>
<feature type="compositionally biased region" description="Polar residues" evidence="1">
    <location>
        <begin position="11"/>
        <end position="22"/>
    </location>
</feature>
<feature type="compositionally biased region" description="Polar residues" evidence="1">
    <location>
        <begin position="186"/>
        <end position="198"/>
    </location>
</feature>
<evidence type="ECO:0000313" key="3">
    <source>
        <dbReference type="Proteomes" id="UP001303373"/>
    </source>
</evidence>
<feature type="region of interest" description="Disordered" evidence="1">
    <location>
        <begin position="271"/>
        <end position="300"/>
    </location>
</feature>
<reference evidence="2 3" key="1">
    <citation type="submission" date="2023-11" db="EMBL/GenBank/DDBJ databases">
        <title>An acidophilic fungus is an integral part of prey digestion in a carnivorous sundew plant.</title>
        <authorList>
            <person name="Tsai I.J."/>
        </authorList>
    </citation>
    <scope>NUCLEOTIDE SEQUENCE [LARGE SCALE GENOMIC DNA]</scope>
    <source>
        <strain evidence="2">169a</strain>
    </source>
</reference>
<feature type="region of interest" description="Disordered" evidence="1">
    <location>
        <begin position="73"/>
        <end position="105"/>
    </location>
</feature>
<feature type="compositionally biased region" description="Basic and acidic residues" evidence="1">
    <location>
        <begin position="205"/>
        <end position="216"/>
    </location>
</feature>
<feature type="region of interest" description="Disordered" evidence="1">
    <location>
        <begin position="183"/>
        <end position="217"/>
    </location>
</feature>
<dbReference type="GO" id="GO:0001181">
    <property type="term" value="F:RNA polymerase I general transcription initiation factor activity"/>
    <property type="evidence" value="ECO:0007669"/>
    <property type="project" value="InterPro"/>
</dbReference>
<dbReference type="EMBL" id="CP138582">
    <property type="protein sequence ID" value="WPG99873.1"/>
    <property type="molecule type" value="Genomic_DNA"/>
</dbReference>
<dbReference type="GO" id="GO:0001164">
    <property type="term" value="F:RNA polymerase I core promoter sequence-specific DNA binding"/>
    <property type="evidence" value="ECO:0007669"/>
    <property type="project" value="InterPro"/>
</dbReference>
<keyword evidence="3" id="KW-1185">Reference proteome</keyword>
<dbReference type="InterPro" id="IPR007224">
    <property type="entry name" value="TIF_Rrn11"/>
</dbReference>
<feature type="compositionally biased region" description="Low complexity" evidence="1">
    <location>
        <begin position="280"/>
        <end position="293"/>
    </location>
</feature>
<sequence>MFAPVFKPGGQPSSITRRQNNGLKRKRTEHESDDELQILSANSSASESLVQVTNASSSLPVAQIDPYHVAGMSREKPLPGYPFPHAAPKSKYQRPSSPNPDLDRLNPPLFASKTTAKESKTSLKRQHVENLTAILHGCMLKGDWKRASRTWGLLLRTEVRGRGIDLRQHGRWAVGAELLMRRGRNPPSSINNKSLQTSPTPPRRRLSDPRYEEHPPISDQGFELAREYYKRMILQYPHTTRTQNYFNALVVYPALFNIWVYQIQDRSKRAQHRQTDRRLSSSPSDTSHSNSDSIKPEPDRRILKEELDGAILITQELDPLLLSPPFDSSPVLLHLRGLIGIWISDLYEILSHKDHVDSSYTNTTPEEAVHVPQARQKAEAERAIAVRYLQKARDGGYELSSQISRYVAQHT</sequence>
<feature type="region of interest" description="Disordered" evidence="1">
    <location>
        <begin position="1"/>
        <end position="34"/>
    </location>
</feature>
<dbReference type="PANTHER" id="PTHR28244:SF1">
    <property type="entry name" value="RNA POLYMERASE I-SPECIFIC TRANSCRIPTION INITIATION FACTOR RRN11"/>
    <property type="match status" value="1"/>
</dbReference>
<dbReference type="GO" id="GO:0070860">
    <property type="term" value="C:RNA polymerase I core factor complex"/>
    <property type="evidence" value="ECO:0007669"/>
    <property type="project" value="TreeGrafter"/>
</dbReference>